<proteinExistence type="predicted"/>
<comment type="caution">
    <text evidence="1">The sequence shown here is derived from an EMBL/GenBank/DDBJ whole genome shotgun (WGS) entry which is preliminary data.</text>
</comment>
<dbReference type="EMBL" id="VYGV01000025">
    <property type="protein sequence ID" value="NWF47895.1"/>
    <property type="molecule type" value="Genomic_DNA"/>
</dbReference>
<gene>
    <name evidence="1" type="ORF">F3K02_21955</name>
</gene>
<sequence length="181" mass="19490">MNTPSHFPLNRRRLLCGCAGLATLSLLGCGQRGDATTSAPAEIDAQSSCSLDGMQLSDYPGPKGQIRYAGVAEVQWFCDSVELLSVLLAPEQVRAVVSVHVQDMGQADWDQPRGHWIDARQALYVLGSKRHGSMGPTAASFAAEAEAQAFVQQYGGRLLRYADIKPEMVDLSGGALHDTRM</sequence>
<dbReference type="RefSeq" id="WP_177137942.1">
    <property type="nucleotide sequence ID" value="NZ_VYGV01000025.1"/>
</dbReference>
<dbReference type="PANTHER" id="PTHR41247">
    <property type="entry name" value="HTH-TYPE TRANSCRIPTIONAL REPRESSOR YCNK"/>
    <property type="match status" value="1"/>
</dbReference>
<evidence type="ECO:0000313" key="2">
    <source>
        <dbReference type="Proteomes" id="UP000545507"/>
    </source>
</evidence>
<evidence type="ECO:0000313" key="1">
    <source>
        <dbReference type="EMBL" id="NWF47895.1"/>
    </source>
</evidence>
<name>A0A7Y8KYM4_9BURK</name>
<dbReference type="SUPFAM" id="SSF160387">
    <property type="entry name" value="NosL/MerB-like"/>
    <property type="match status" value="1"/>
</dbReference>
<dbReference type="Gene3D" id="3.30.70.2060">
    <property type="match status" value="1"/>
</dbReference>
<dbReference type="Proteomes" id="UP000545507">
    <property type="component" value="Unassembled WGS sequence"/>
</dbReference>
<dbReference type="PANTHER" id="PTHR41247:SF1">
    <property type="entry name" value="HTH-TYPE TRANSCRIPTIONAL REPRESSOR YCNK"/>
    <property type="match status" value="1"/>
</dbReference>
<accession>A0A7Y8KYM4</accession>
<dbReference type="InterPro" id="IPR006311">
    <property type="entry name" value="TAT_signal"/>
</dbReference>
<keyword evidence="2" id="KW-1185">Reference proteome</keyword>
<dbReference type="AlphaFoldDB" id="A0A7Y8KYM4"/>
<organism evidence="1 2">
    <name type="scientific">Hydrogenophaga aromaticivorans</name>
    <dbReference type="NCBI Taxonomy" id="2610898"/>
    <lineage>
        <taxon>Bacteria</taxon>
        <taxon>Pseudomonadati</taxon>
        <taxon>Pseudomonadota</taxon>
        <taxon>Betaproteobacteria</taxon>
        <taxon>Burkholderiales</taxon>
        <taxon>Comamonadaceae</taxon>
        <taxon>Hydrogenophaga</taxon>
    </lineage>
</organism>
<dbReference type="Gene3D" id="3.30.70.2050">
    <property type="match status" value="1"/>
</dbReference>
<dbReference type="InterPro" id="IPR008719">
    <property type="entry name" value="N2O_reductase_NosL"/>
</dbReference>
<reference evidence="1 2" key="1">
    <citation type="submission" date="2019-09" db="EMBL/GenBank/DDBJ databases">
        <title>Hydrogenophaga aromatica sp. nov., isolated from a para-xylene-degrading enrichment culture.</title>
        <authorList>
            <person name="Tancsics A."/>
            <person name="Banerjee S."/>
        </authorList>
    </citation>
    <scope>NUCLEOTIDE SEQUENCE [LARGE SCALE GENOMIC DNA]</scope>
    <source>
        <strain evidence="1 2">D2P1</strain>
    </source>
</reference>
<dbReference type="Pfam" id="PF05573">
    <property type="entry name" value="NosL"/>
    <property type="match status" value="1"/>
</dbReference>
<protein>
    <submittedName>
        <fullName evidence="1">Nitrous oxide reductase accessory protein NosL</fullName>
    </submittedName>
</protein>
<dbReference type="PROSITE" id="PS51318">
    <property type="entry name" value="TAT"/>
    <property type="match status" value="1"/>
</dbReference>